<dbReference type="AlphaFoldDB" id="A0A409X301"/>
<accession>A0A409X301</accession>
<proteinExistence type="predicted"/>
<sequence length="221" mass="24884">MFNSNAAPQLAANYVQTAAPPPIVPTEAYELDARCYTLEDEYANIDDEDAAGLGISMTTLESRYKTQVISARAPARVVARRNRQHNPASADTTDNRYALYTVKVQIPVVHYKALDSVHAVIVYHQHLEPVFQSDKFDKKKKLEPGTLCWMKSHHYRGQGINCDSQVKVNECKTSTVNLVGLNFSGRTGDIQYSVVLLKKETTTVGFIVDRYLTQKEIEPRY</sequence>
<reference evidence="1 2" key="1">
    <citation type="journal article" date="2018" name="Evol. Lett.">
        <title>Horizontal gene cluster transfer increased hallucinogenic mushroom diversity.</title>
        <authorList>
            <person name="Reynolds H.T."/>
            <person name="Vijayakumar V."/>
            <person name="Gluck-Thaler E."/>
            <person name="Korotkin H.B."/>
            <person name="Matheny P.B."/>
            <person name="Slot J.C."/>
        </authorList>
    </citation>
    <scope>NUCLEOTIDE SEQUENCE [LARGE SCALE GENOMIC DNA]</scope>
    <source>
        <strain evidence="1 2">2631</strain>
    </source>
</reference>
<protein>
    <submittedName>
        <fullName evidence="1">Uncharacterized protein</fullName>
    </submittedName>
</protein>
<comment type="caution">
    <text evidence="1">The sequence shown here is derived from an EMBL/GenBank/DDBJ whole genome shotgun (WGS) entry which is preliminary data.</text>
</comment>
<organism evidence="1 2">
    <name type="scientific">Psilocybe cyanescens</name>
    <dbReference type="NCBI Taxonomy" id="93625"/>
    <lineage>
        <taxon>Eukaryota</taxon>
        <taxon>Fungi</taxon>
        <taxon>Dikarya</taxon>
        <taxon>Basidiomycota</taxon>
        <taxon>Agaricomycotina</taxon>
        <taxon>Agaricomycetes</taxon>
        <taxon>Agaricomycetidae</taxon>
        <taxon>Agaricales</taxon>
        <taxon>Agaricineae</taxon>
        <taxon>Strophariaceae</taxon>
        <taxon>Psilocybe</taxon>
    </lineage>
</organism>
<keyword evidence="2" id="KW-1185">Reference proteome</keyword>
<dbReference type="EMBL" id="NHYD01002747">
    <property type="protein sequence ID" value="PPQ85129.1"/>
    <property type="molecule type" value="Genomic_DNA"/>
</dbReference>
<name>A0A409X301_PSICY</name>
<evidence type="ECO:0000313" key="1">
    <source>
        <dbReference type="EMBL" id="PPQ85129.1"/>
    </source>
</evidence>
<dbReference type="Proteomes" id="UP000283269">
    <property type="component" value="Unassembled WGS sequence"/>
</dbReference>
<gene>
    <name evidence="1" type="ORF">CVT25_004229</name>
</gene>
<evidence type="ECO:0000313" key="2">
    <source>
        <dbReference type="Proteomes" id="UP000283269"/>
    </source>
</evidence>
<dbReference type="InParanoid" id="A0A409X301"/>